<organism evidence="1 2">
    <name type="scientific">Siminovitchia sediminis</name>
    <dbReference type="NCBI Taxonomy" id="1274353"/>
    <lineage>
        <taxon>Bacteria</taxon>
        <taxon>Bacillati</taxon>
        <taxon>Bacillota</taxon>
        <taxon>Bacilli</taxon>
        <taxon>Bacillales</taxon>
        <taxon>Bacillaceae</taxon>
        <taxon>Siminovitchia</taxon>
    </lineage>
</organism>
<dbReference type="Gene3D" id="1.20.120.1450">
    <property type="match status" value="1"/>
</dbReference>
<dbReference type="Proteomes" id="UP001597301">
    <property type="component" value="Unassembled WGS sequence"/>
</dbReference>
<reference evidence="2" key="1">
    <citation type="journal article" date="2019" name="Int. J. Syst. Evol. Microbiol.">
        <title>The Global Catalogue of Microorganisms (GCM) 10K type strain sequencing project: providing services to taxonomists for standard genome sequencing and annotation.</title>
        <authorList>
            <consortium name="The Broad Institute Genomics Platform"/>
            <consortium name="The Broad Institute Genome Sequencing Center for Infectious Disease"/>
            <person name="Wu L."/>
            <person name="Ma J."/>
        </authorList>
    </citation>
    <scope>NUCLEOTIDE SEQUENCE [LARGE SCALE GENOMIC DNA]</scope>
    <source>
        <strain evidence="2">CGMCC 1.12295</strain>
    </source>
</reference>
<dbReference type="Pfam" id="PF07307">
    <property type="entry name" value="HEPPP_synt_1"/>
    <property type="match status" value="1"/>
</dbReference>
<name>A0ABW4KHY5_9BACI</name>
<dbReference type="RefSeq" id="WP_380773847.1">
    <property type="nucleotide sequence ID" value="NZ_JBHUEO010000026.1"/>
</dbReference>
<accession>A0ABW4KHY5</accession>
<dbReference type="EMBL" id="JBHUEO010000026">
    <property type="protein sequence ID" value="MFD1707133.1"/>
    <property type="molecule type" value="Genomic_DNA"/>
</dbReference>
<dbReference type="InterPro" id="IPR009920">
    <property type="entry name" value="HEPPP_synth_su1"/>
</dbReference>
<evidence type="ECO:0000313" key="2">
    <source>
        <dbReference type="Proteomes" id="UP001597301"/>
    </source>
</evidence>
<comment type="caution">
    <text evidence="1">The sequence shown here is derived from an EMBL/GenBank/DDBJ whole genome shotgun (WGS) entry which is preliminary data.</text>
</comment>
<evidence type="ECO:0000313" key="1">
    <source>
        <dbReference type="EMBL" id="MFD1707133.1"/>
    </source>
</evidence>
<protein>
    <submittedName>
        <fullName evidence="1">Heptaprenyl diphosphate synthase component 1</fullName>
    </submittedName>
</protein>
<sequence length="268" mass="31257">MARRIYDQKADSIKELIQKKMYHHFLFEHIESPIIDEDRILMLLIVMEEADVSDKKAESSAASAMLVQIALDIHDQVSKEQKSLTERQLSVLAGDFFSGLYYLLLAEIEDIQLIRTLANAIKKINEYKTTVYQLAGQDPDTFMASFKGIGTTVIKDFCRHFQAERYNPLFMEFLFLKKLLAEMDKFQEGRFSILFEGLKKFYLPQMYSTTPLSHLSRRDQHFLKEVCTNYIDQCKKNLKEESARISGLPDIFLERVEQLSNQYKHIAT</sequence>
<gene>
    <name evidence="1" type="ORF">ACFSCZ_10355</name>
</gene>
<proteinExistence type="predicted"/>
<keyword evidence="2" id="KW-1185">Reference proteome</keyword>